<gene>
    <name evidence="3" type="ORF">K7C98_23930</name>
</gene>
<dbReference type="Proteomes" id="UP001139031">
    <property type="component" value="Unassembled WGS sequence"/>
</dbReference>
<dbReference type="InterPro" id="IPR011042">
    <property type="entry name" value="6-blade_b-propeller_TolB-like"/>
</dbReference>
<dbReference type="Gene3D" id="2.120.10.30">
    <property type="entry name" value="TolB, C-terminal domain"/>
    <property type="match status" value="1"/>
</dbReference>
<comment type="caution">
    <text evidence="3">The sequence shown here is derived from an EMBL/GenBank/DDBJ whole genome shotgun (WGS) entry which is preliminary data.</text>
</comment>
<protein>
    <submittedName>
        <fullName evidence="3">SMP-30/gluconolactonase/LRE family protein</fullName>
    </submittedName>
</protein>
<reference evidence="3" key="1">
    <citation type="submission" date="2021-08" db="EMBL/GenBank/DDBJ databases">
        <authorList>
            <person name="Stevens D.C."/>
        </authorList>
    </citation>
    <scope>NUCLEOTIDE SEQUENCE</scope>
    <source>
        <strain evidence="3">DSM 53165</strain>
    </source>
</reference>
<evidence type="ECO:0000259" key="2">
    <source>
        <dbReference type="Pfam" id="PF08450"/>
    </source>
</evidence>
<organism evidence="3 4">
    <name type="scientific">Nannocystis pusilla</name>
    <dbReference type="NCBI Taxonomy" id="889268"/>
    <lineage>
        <taxon>Bacteria</taxon>
        <taxon>Pseudomonadati</taxon>
        <taxon>Myxococcota</taxon>
        <taxon>Polyangia</taxon>
        <taxon>Nannocystales</taxon>
        <taxon>Nannocystaceae</taxon>
        <taxon>Nannocystis</taxon>
    </lineage>
</organism>
<evidence type="ECO:0000256" key="1">
    <source>
        <dbReference type="SAM" id="SignalP"/>
    </source>
</evidence>
<dbReference type="Pfam" id="PF08450">
    <property type="entry name" value="SGL"/>
    <property type="match status" value="1"/>
</dbReference>
<feature type="chain" id="PRO_5046938203" evidence="1">
    <location>
        <begin position="20"/>
        <end position="441"/>
    </location>
</feature>
<evidence type="ECO:0000313" key="4">
    <source>
        <dbReference type="Proteomes" id="UP001139031"/>
    </source>
</evidence>
<name>A0ABS7TVM3_9BACT</name>
<feature type="domain" description="SMP-30/Gluconolactonase/LRE-like region" evidence="2">
    <location>
        <begin position="151"/>
        <end position="321"/>
    </location>
</feature>
<keyword evidence="1" id="KW-0732">Signal</keyword>
<dbReference type="EMBL" id="JAIRAU010000029">
    <property type="protein sequence ID" value="MBZ5712302.1"/>
    <property type="molecule type" value="Genomic_DNA"/>
</dbReference>
<keyword evidence="4" id="KW-1185">Reference proteome</keyword>
<proteinExistence type="predicted"/>
<dbReference type="RefSeq" id="WP_224194063.1">
    <property type="nucleotide sequence ID" value="NZ_JAIRAU010000029.1"/>
</dbReference>
<dbReference type="InterPro" id="IPR013658">
    <property type="entry name" value="SGL"/>
</dbReference>
<dbReference type="SUPFAM" id="SSF63829">
    <property type="entry name" value="Calcium-dependent phosphotriesterase"/>
    <property type="match status" value="1"/>
</dbReference>
<accession>A0ABS7TVM3</accession>
<evidence type="ECO:0000313" key="3">
    <source>
        <dbReference type="EMBL" id="MBZ5712302.1"/>
    </source>
</evidence>
<sequence>MRRLLLLAALVTACAPPSAPPEPPAEAKGQMLSDAETEALATAYGELGGALGRGDFPAALAALDRAAAIDAGDPALDYQHASVLAAAKLTTDAQAELTRLDKAGSLLVPQRHDFPGLEGPEFERLVQAARARLPASASVRAFTLAERDLIPEGIAHDPKTGTFFVGSIYKRKIVAVDASGAARDLVVDVGPPNEGLYSPLGMKFDADRGSLWVASAAVPSMPGYVEAEHRGRAALHEIDPSTGKMLARYPLDAKRQGLLNDMVIAKGGEVYVTDSEGGGVHVLRPGPDARLEEFVPAGSFGYPNGIALSDDGGTLFVADFVRGVTAIPLATRQLRVLPHPRGAFTHGFDGLYFHRGALIGVDNGAGGGRIVRLSLTPGFDRIEAVTVLEAGHPDFIIPTTGVLVDDSLVYIANSQLRSFEGGKIFAPEKLFPVQVLRLPLR</sequence>
<feature type="signal peptide" evidence="1">
    <location>
        <begin position="1"/>
        <end position="19"/>
    </location>
</feature>